<reference evidence="6 8" key="2">
    <citation type="submission" date="2018-11" db="EMBL/GenBank/DDBJ databases">
        <authorList>
            <consortium name="Pathogen Informatics"/>
        </authorList>
    </citation>
    <scope>NUCLEOTIDE SEQUENCE [LARGE SCALE GENOMIC DNA]</scope>
</reference>
<keyword evidence="4 5" id="KW-0472">Membrane</keyword>
<dbReference type="AlphaFoldDB" id="A0A0N4U647"/>
<feature type="transmembrane region" description="Helical" evidence="5">
    <location>
        <begin position="55"/>
        <end position="77"/>
    </location>
</feature>
<feature type="transmembrane region" description="Helical" evidence="5">
    <location>
        <begin position="181"/>
        <end position="201"/>
    </location>
</feature>
<feature type="transmembrane region" description="Helical" evidence="5">
    <location>
        <begin position="326"/>
        <end position="350"/>
    </location>
</feature>
<feature type="transmembrane region" description="Helical" evidence="5">
    <location>
        <begin position="267"/>
        <end position="291"/>
    </location>
</feature>
<feature type="transmembrane region" description="Helical" evidence="5">
    <location>
        <begin position="89"/>
        <end position="111"/>
    </location>
</feature>
<accession>A0A0N4U647</accession>
<comment type="subcellular location">
    <subcellularLocation>
        <location evidence="1">Membrane</location>
        <topology evidence="1">Multi-pass membrane protein</topology>
    </subcellularLocation>
</comment>
<feature type="transmembrane region" description="Helical" evidence="5">
    <location>
        <begin position="414"/>
        <end position="434"/>
    </location>
</feature>
<feature type="transmembrane region" description="Helical" evidence="5">
    <location>
        <begin position="20"/>
        <end position="43"/>
    </location>
</feature>
<dbReference type="Pfam" id="PF07690">
    <property type="entry name" value="MFS_1"/>
    <property type="match status" value="1"/>
</dbReference>
<name>A0A0N4U647_DRAME</name>
<dbReference type="PANTHER" id="PTHR10924:SF6">
    <property type="entry name" value="SOLUTE CARRIER FAMILY 49 MEMBER A3"/>
    <property type="match status" value="1"/>
</dbReference>
<dbReference type="InterPro" id="IPR036259">
    <property type="entry name" value="MFS_trans_sf"/>
</dbReference>
<evidence type="ECO:0000313" key="9">
    <source>
        <dbReference type="WBParaSite" id="DME_0000237201-mRNA-1"/>
    </source>
</evidence>
<dbReference type="OrthoDB" id="422206at2759"/>
<dbReference type="InterPro" id="IPR011701">
    <property type="entry name" value="MFS"/>
</dbReference>
<dbReference type="SUPFAM" id="SSF103473">
    <property type="entry name" value="MFS general substrate transporter"/>
    <property type="match status" value="1"/>
</dbReference>
<dbReference type="STRING" id="318479.A0A0N4U647"/>
<reference evidence="9" key="1">
    <citation type="submission" date="2016-04" db="UniProtKB">
        <authorList>
            <consortium name="WormBaseParasite"/>
        </authorList>
    </citation>
    <scope>IDENTIFICATION</scope>
</reference>
<evidence type="ECO:0000256" key="1">
    <source>
        <dbReference type="ARBA" id="ARBA00004141"/>
    </source>
</evidence>
<organism evidence="7 9">
    <name type="scientific">Dracunculus medinensis</name>
    <name type="common">Guinea worm</name>
    <dbReference type="NCBI Taxonomy" id="318479"/>
    <lineage>
        <taxon>Eukaryota</taxon>
        <taxon>Metazoa</taxon>
        <taxon>Ecdysozoa</taxon>
        <taxon>Nematoda</taxon>
        <taxon>Chromadorea</taxon>
        <taxon>Rhabditida</taxon>
        <taxon>Spirurina</taxon>
        <taxon>Dracunculoidea</taxon>
        <taxon>Dracunculidae</taxon>
        <taxon>Dracunculus</taxon>
    </lineage>
</organism>
<dbReference type="Proteomes" id="UP000038040">
    <property type="component" value="Unplaced"/>
</dbReference>
<evidence type="ECO:0000256" key="3">
    <source>
        <dbReference type="ARBA" id="ARBA00022989"/>
    </source>
</evidence>
<dbReference type="GO" id="GO:0016020">
    <property type="term" value="C:membrane"/>
    <property type="evidence" value="ECO:0007669"/>
    <property type="project" value="UniProtKB-SubCell"/>
</dbReference>
<dbReference type="InterPro" id="IPR049680">
    <property type="entry name" value="FLVCR1-2_SLC49-like"/>
</dbReference>
<evidence type="ECO:0000256" key="4">
    <source>
        <dbReference type="ARBA" id="ARBA00023136"/>
    </source>
</evidence>
<sequence length="486" mass="52990">NKSREFFYLCFLRVYGRRWIILAIVALLNNSNTMSWIAFASIANHVDEFYRMNKAANWFSMVYLLCTIPVGIFAMWLGSRFGLQMTIQIAAWANAIGGLIRLSSSFAPVHYRFPVGIFGQAVAACAYPFIMFLPPKVAGTWFAENERTIATTIGIMSNPLGVLLANLISPQIVTNSSHVPIINIITFVPTFFACLLAVIFINRSQPKMPPSFSAAQNQMCFLPGLKSVITNKSYILLLVAIGGGMGMFNCLYTVMQQLLCASGYSNSFSGFCAALMIIGGVMGASLTGIIVDRTKLFEEILKIGMALAVICGLLFLQLTLHPGLSIALSIVSFVFGVFGLAIYPVALELASECTFPVSETTSTGLIVLSGQVQSIIFVALMQMTGQALQEEYMHIQVCTSGVDSVAATPQDSTYSIIVSFTVTVMLIVMFKPIYKRLLVEQGIKATNTTGIQLKEKIVEKKEGENDAKIVFSNDAKALLTDEIDVA</sequence>
<evidence type="ECO:0000256" key="2">
    <source>
        <dbReference type="ARBA" id="ARBA00022692"/>
    </source>
</evidence>
<keyword evidence="8" id="KW-1185">Reference proteome</keyword>
<dbReference type="EMBL" id="UYYG01001157">
    <property type="protein sequence ID" value="VDN56759.1"/>
    <property type="molecule type" value="Genomic_DNA"/>
</dbReference>
<dbReference type="Proteomes" id="UP000274756">
    <property type="component" value="Unassembled WGS sequence"/>
</dbReference>
<gene>
    <name evidence="6" type="ORF">DME_LOCUS6732</name>
</gene>
<feature type="transmembrane region" description="Helical" evidence="5">
    <location>
        <begin position="234"/>
        <end position="255"/>
    </location>
</feature>
<evidence type="ECO:0000256" key="5">
    <source>
        <dbReference type="SAM" id="Phobius"/>
    </source>
</evidence>
<dbReference type="PANTHER" id="PTHR10924">
    <property type="entry name" value="MAJOR FACILITATOR SUPERFAMILY PROTEIN-RELATED"/>
    <property type="match status" value="1"/>
</dbReference>
<evidence type="ECO:0000313" key="8">
    <source>
        <dbReference type="Proteomes" id="UP000274756"/>
    </source>
</evidence>
<dbReference type="CDD" id="cd17399">
    <property type="entry name" value="MFS_MFSD7"/>
    <property type="match status" value="1"/>
</dbReference>
<feature type="transmembrane region" description="Helical" evidence="5">
    <location>
        <begin position="117"/>
        <end position="137"/>
    </location>
</feature>
<protein>
    <submittedName>
        <fullName evidence="9">MFS domain-containing protein</fullName>
    </submittedName>
</protein>
<keyword evidence="3 5" id="KW-1133">Transmembrane helix</keyword>
<feature type="transmembrane region" description="Helical" evidence="5">
    <location>
        <begin position="149"/>
        <end position="169"/>
    </location>
</feature>
<dbReference type="Gene3D" id="1.20.1250.20">
    <property type="entry name" value="MFS general substrate transporter like domains"/>
    <property type="match status" value="1"/>
</dbReference>
<dbReference type="WBParaSite" id="DME_0000237201-mRNA-1">
    <property type="protein sequence ID" value="DME_0000237201-mRNA-1"/>
    <property type="gene ID" value="DME_0000237201"/>
</dbReference>
<dbReference type="GO" id="GO:0022857">
    <property type="term" value="F:transmembrane transporter activity"/>
    <property type="evidence" value="ECO:0007669"/>
    <property type="project" value="InterPro"/>
</dbReference>
<keyword evidence="2 5" id="KW-0812">Transmembrane</keyword>
<evidence type="ECO:0000313" key="7">
    <source>
        <dbReference type="Proteomes" id="UP000038040"/>
    </source>
</evidence>
<evidence type="ECO:0000313" key="6">
    <source>
        <dbReference type="EMBL" id="VDN56759.1"/>
    </source>
</evidence>
<proteinExistence type="predicted"/>
<feature type="transmembrane region" description="Helical" evidence="5">
    <location>
        <begin position="303"/>
        <end position="320"/>
    </location>
</feature>